<evidence type="ECO:0000313" key="12">
    <source>
        <dbReference type="EMBL" id="SDK79177.1"/>
    </source>
</evidence>
<dbReference type="EC" id="2.7.7.13" evidence="2"/>
<feature type="domain" description="MannoseP isomerase/GMP-like beta-helix" evidence="11">
    <location>
        <begin position="302"/>
        <end position="347"/>
    </location>
</feature>
<keyword evidence="13" id="KW-1185">Reference proteome</keyword>
<reference evidence="13" key="1">
    <citation type="submission" date="2016-10" db="EMBL/GenBank/DDBJ databases">
        <authorList>
            <person name="Varghese N."/>
            <person name="Submissions S."/>
        </authorList>
    </citation>
    <scope>NUCLEOTIDE SEQUENCE [LARGE SCALE GENOMIC DNA]</scope>
    <source>
        <strain evidence="13">DSM 16995</strain>
    </source>
</reference>
<dbReference type="InterPro" id="IPR011051">
    <property type="entry name" value="RmlC_Cupin_sf"/>
</dbReference>
<dbReference type="PANTHER" id="PTHR46390:SF1">
    <property type="entry name" value="MANNOSE-1-PHOSPHATE GUANYLYLTRANSFERASE"/>
    <property type="match status" value="1"/>
</dbReference>
<dbReference type="InterPro" id="IPR029044">
    <property type="entry name" value="Nucleotide-diphossugar_trans"/>
</dbReference>
<dbReference type="FunFam" id="3.90.550.10:FF:000046">
    <property type="entry name" value="Mannose-1-phosphate guanylyltransferase (GDP)"/>
    <property type="match status" value="1"/>
</dbReference>
<evidence type="ECO:0000256" key="5">
    <source>
        <dbReference type="ARBA" id="ARBA00022741"/>
    </source>
</evidence>
<dbReference type="InterPro" id="IPR051161">
    <property type="entry name" value="Mannose-6P_isomerase_type2"/>
</dbReference>
<dbReference type="AlphaFoldDB" id="A0A1G9ESL7"/>
<dbReference type="CDD" id="cd02213">
    <property type="entry name" value="cupin_PMI_typeII_C"/>
    <property type="match status" value="1"/>
</dbReference>
<evidence type="ECO:0000259" key="10">
    <source>
        <dbReference type="Pfam" id="PF01050"/>
    </source>
</evidence>
<dbReference type="InterPro" id="IPR006375">
    <property type="entry name" value="Man1P_GuaTrfase/Man6P_Isoase"/>
</dbReference>
<dbReference type="InterPro" id="IPR049577">
    <property type="entry name" value="GMPP_N"/>
</dbReference>
<dbReference type="FunFam" id="2.60.120.10:FF:000032">
    <property type="entry name" value="Mannose-1-phosphate guanylyltransferase/mannose-6-phosphate isomerase"/>
    <property type="match status" value="1"/>
</dbReference>
<keyword evidence="3 12" id="KW-0808">Transferase</keyword>
<evidence type="ECO:0000256" key="7">
    <source>
        <dbReference type="ARBA" id="ARBA00047343"/>
    </source>
</evidence>
<comment type="catalytic activity">
    <reaction evidence="7">
        <text>alpha-D-mannose 1-phosphate + GTP + H(+) = GDP-alpha-D-mannose + diphosphate</text>
        <dbReference type="Rhea" id="RHEA:15229"/>
        <dbReference type="ChEBI" id="CHEBI:15378"/>
        <dbReference type="ChEBI" id="CHEBI:33019"/>
        <dbReference type="ChEBI" id="CHEBI:37565"/>
        <dbReference type="ChEBI" id="CHEBI:57527"/>
        <dbReference type="ChEBI" id="CHEBI:58409"/>
        <dbReference type="EC" id="2.7.7.13"/>
    </reaction>
</comment>
<dbReference type="NCBIfam" id="TIGR01479">
    <property type="entry name" value="GMP_PMI"/>
    <property type="match status" value="1"/>
</dbReference>
<dbReference type="CDD" id="cd02509">
    <property type="entry name" value="GDP-M1P_Guanylyltransferase"/>
    <property type="match status" value="1"/>
</dbReference>
<name>A0A1G9ESL7_9BACT</name>
<dbReference type="OrthoDB" id="9806359at2"/>
<dbReference type="GO" id="GO:0000271">
    <property type="term" value="P:polysaccharide biosynthetic process"/>
    <property type="evidence" value="ECO:0007669"/>
    <property type="project" value="InterPro"/>
</dbReference>
<dbReference type="InterPro" id="IPR054566">
    <property type="entry name" value="ManC/GMP-like_b-helix"/>
</dbReference>
<comment type="similarity">
    <text evidence="1 8">Belongs to the mannose-6-phosphate isomerase type 2 family.</text>
</comment>
<proteinExistence type="inferred from homology"/>
<evidence type="ECO:0000256" key="4">
    <source>
        <dbReference type="ARBA" id="ARBA00022695"/>
    </source>
</evidence>
<dbReference type="GO" id="GO:0009298">
    <property type="term" value="P:GDP-mannose biosynthetic process"/>
    <property type="evidence" value="ECO:0007669"/>
    <property type="project" value="TreeGrafter"/>
</dbReference>
<dbReference type="Pfam" id="PF00483">
    <property type="entry name" value="NTP_transferase"/>
    <property type="match status" value="1"/>
</dbReference>
<evidence type="ECO:0000256" key="3">
    <source>
        <dbReference type="ARBA" id="ARBA00022679"/>
    </source>
</evidence>
<dbReference type="Gene3D" id="3.90.550.10">
    <property type="entry name" value="Spore Coat Polysaccharide Biosynthesis Protein SpsA, Chain A"/>
    <property type="match status" value="1"/>
</dbReference>
<gene>
    <name evidence="12" type="ORF">SAMN05660337_1251</name>
</gene>
<dbReference type="Proteomes" id="UP000199053">
    <property type="component" value="Unassembled WGS sequence"/>
</dbReference>
<accession>A0A1G9ESL7</accession>
<dbReference type="InterPro" id="IPR001538">
    <property type="entry name" value="Man6P_isomerase-2_C"/>
</dbReference>
<evidence type="ECO:0000259" key="9">
    <source>
        <dbReference type="Pfam" id="PF00483"/>
    </source>
</evidence>
<dbReference type="PANTHER" id="PTHR46390">
    <property type="entry name" value="MANNOSE-1-PHOSPHATE GUANYLYLTRANSFERASE"/>
    <property type="match status" value="1"/>
</dbReference>
<evidence type="ECO:0000256" key="6">
    <source>
        <dbReference type="ARBA" id="ARBA00023134"/>
    </source>
</evidence>
<feature type="domain" description="Nucleotidyl transferase" evidence="9">
    <location>
        <begin position="3"/>
        <end position="289"/>
    </location>
</feature>
<evidence type="ECO:0000259" key="11">
    <source>
        <dbReference type="Pfam" id="PF22640"/>
    </source>
</evidence>
<dbReference type="EMBL" id="FNGA01000002">
    <property type="protein sequence ID" value="SDK79177.1"/>
    <property type="molecule type" value="Genomic_DNA"/>
</dbReference>
<evidence type="ECO:0000256" key="2">
    <source>
        <dbReference type="ARBA" id="ARBA00012387"/>
    </source>
</evidence>
<dbReference type="GO" id="GO:0005525">
    <property type="term" value="F:GTP binding"/>
    <property type="evidence" value="ECO:0007669"/>
    <property type="project" value="UniProtKB-KW"/>
</dbReference>
<dbReference type="SUPFAM" id="SSF53448">
    <property type="entry name" value="Nucleotide-diphospho-sugar transferases"/>
    <property type="match status" value="1"/>
</dbReference>
<evidence type="ECO:0000256" key="1">
    <source>
        <dbReference type="ARBA" id="ARBA00006115"/>
    </source>
</evidence>
<keyword evidence="4 12" id="KW-0548">Nucleotidyltransferase</keyword>
<dbReference type="Pfam" id="PF01050">
    <property type="entry name" value="MannoseP_isomer"/>
    <property type="match status" value="1"/>
</dbReference>
<dbReference type="Pfam" id="PF22640">
    <property type="entry name" value="ManC_GMP_beta-helix"/>
    <property type="match status" value="1"/>
</dbReference>
<dbReference type="RefSeq" id="WP_092159342.1">
    <property type="nucleotide sequence ID" value="NZ_FNGA01000002.1"/>
</dbReference>
<dbReference type="InterPro" id="IPR005835">
    <property type="entry name" value="NTP_transferase_dom"/>
</dbReference>
<evidence type="ECO:0000256" key="8">
    <source>
        <dbReference type="RuleBase" id="RU004190"/>
    </source>
</evidence>
<keyword evidence="6" id="KW-0342">GTP-binding</keyword>
<dbReference type="Gene3D" id="2.60.120.10">
    <property type="entry name" value="Jelly Rolls"/>
    <property type="match status" value="1"/>
</dbReference>
<protein>
    <recommendedName>
        <fullName evidence="2">mannose-1-phosphate guanylyltransferase</fullName>
        <ecNumber evidence="2">2.7.7.13</ecNumber>
    </recommendedName>
</protein>
<feature type="domain" description="Mannose-6-phosphate isomerase type II C-terminal" evidence="10">
    <location>
        <begin position="354"/>
        <end position="468"/>
    </location>
</feature>
<dbReference type="SUPFAM" id="SSF51182">
    <property type="entry name" value="RmlC-like cupins"/>
    <property type="match status" value="1"/>
</dbReference>
<dbReference type="GO" id="GO:0004475">
    <property type="term" value="F:mannose-1-phosphate guanylyltransferase (GTP) activity"/>
    <property type="evidence" value="ECO:0007669"/>
    <property type="project" value="UniProtKB-EC"/>
</dbReference>
<dbReference type="STRING" id="246191.SAMN05660337_1251"/>
<evidence type="ECO:0000313" key="13">
    <source>
        <dbReference type="Proteomes" id="UP000199053"/>
    </source>
</evidence>
<organism evidence="12 13">
    <name type="scientific">Maridesulfovibrio ferrireducens</name>
    <dbReference type="NCBI Taxonomy" id="246191"/>
    <lineage>
        <taxon>Bacteria</taxon>
        <taxon>Pseudomonadati</taxon>
        <taxon>Thermodesulfobacteriota</taxon>
        <taxon>Desulfovibrionia</taxon>
        <taxon>Desulfovibrionales</taxon>
        <taxon>Desulfovibrionaceae</taxon>
        <taxon>Maridesulfovibrio</taxon>
    </lineage>
</organism>
<keyword evidence="5" id="KW-0547">Nucleotide-binding</keyword>
<sequence length="483" mass="53594">MIPVILAGGTGSRLWPLSRKDFPKQLMPVLGGRLSLLQATVDRVMKIPGVENPIIVTNEKYRFIIASQLQELGYDPGRIVLEPMGKNTAPAVAVSAVLALQNSDDADLLILPADHYIEDVDAFLESISSAREFIGDSGLVAFGVVPDKPETGYGYIKRNNDTAVGKSVAGFIIDHFVEKPDLARATEYVSSGSYYWNSGMFMFNAKVFLQELGKFEPEMVACCRQAVEKAKDDLDFLRLDHDAFSRCREDSIDYALMEKTSKGIVVPLECGWSDVGCWSSLYEIKSRDENGNVSIGDVVLEGATDCYVHSSSRLVAGLGIDNLAIVESQDAVLVSRLDQVQDVKKIVCFLKGSGRKEYESHCKVFRPWGNYESIDTGDRYQVKRIIVYPGQTLSLQKHYHRAEHWIVVKGTAIVTRGDSEMFLTEDQSTYIPLCAVHRLSNPGKVDLELIEVQTGSYLGEDDILRLDDIYGRSGEEIPPQGEK</sequence>
<dbReference type="InterPro" id="IPR014710">
    <property type="entry name" value="RmlC-like_jellyroll"/>
</dbReference>